<dbReference type="Gene3D" id="3.90.1410.10">
    <property type="entry name" value="set domain protein methyltransferase, domain 1"/>
    <property type="match status" value="1"/>
</dbReference>
<evidence type="ECO:0000313" key="3">
    <source>
        <dbReference type="Proteomes" id="UP000193218"/>
    </source>
</evidence>
<name>A0A1Y1UPQ4_9TREE</name>
<dbReference type="GO" id="GO:0016279">
    <property type="term" value="F:protein-lysine N-methyltransferase activity"/>
    <property type="evidence" value="ECO:0007669"/>
    <property type="project" value="TreeGrafter"/>
</dbReference>
<dbReference type="InterPro" id="IPR046341">
    <property type="entry name" value="SET_dom_sf"/>
</dbReference>
<dbReference type="PANTHER" id="PTHR13271:SF34">
    <property type="entry name" value="N-LYSINE METHYLTRANSFERASE SETD6"/>
    <property type="match status" value="1"/>
</dbReference>
<dbReference type="PROSITE" id="PS50280">
    <property type="entry name" value="SET"/>
    <property type="match status" value="1"/>
</dbReference>
<dbReference type="SUPFAM" id="SSF82199">
    <property type="entry name" value="SET domain"/>
    <property type="match status" value="1"/>
</dbReference>
<dbReference type="GeneID" id="33560833"/>
<dbReference type="PANTHER" id="PTHR13271">
    <property type="entry name" value="UNCHARACTERIZED PUTATIVE METHYLTRANSFERASE"/>
    <property type="match status" value="1"/>
</dbReference>
<keyword evidence="3" id="KW-1185">Reference proteome</keyword>
<dbReference type="AlphaFoldDB" id="A0A1Y1UPQ4"/>
<evidence type="ECO:0000313" key="2">
    <source>
        <dbReference type="EMBL" id="ORX39952.1"/>
    </source>
</evidence>
<organism evidence="2 3">
    <name type="scientific">Kockovaella imperatae</name>
    <dbReference type="NCBI Taxonomy" id="4999"/>
    <lineage>
        <taxon>Eukaryota</taxon>
        <taxon>Fungi</taxon>
        <taxon>Dikarya</taxon>
        <taxon>Basidiomycota</taxon>
        <taxon>Agaricomycotina</taxon>
        <taxon>Tremellomycetes</taxon>
        <taxon>Tremellales</taxon>
        <taxon>Cuniculitremaceae</taxon>
        <taxon>Kockovaella</taxon>
    </lineage>
</organism>
<dbReference type="RefSeq" id="XP_021873737.1">
    <property type="nucleotide sequence ID" value="XM_022019024.1"/>
</dbReference>
<feature type="domain" description="SET" evidence="1">
    <location>
        <begin position="57"/>
        <end position="331"/>
    </location>
</feature>
<dbReference type="InterPro" id="IPR050600">
    <property type="entry name" value="SETD3_SETD6_MTase"/>
</dbReference>
<comment type="caution">
    <text evidence="2">The sequence shown here is derived from an EMBL/GenBank/DDBJ whole genome shotgun (WGS) entry which is preliminary data.</text>
</comment>
<dbReference type="CDD" id="cd10527">
    <property type="entry name" value="SET_LSMT"/>
    <property type="match status" value="1"/>
</dbReference>
<dbReference type="InParanoid" id="A0A1Y1UPQ4"/>
<protein>
    <recommendedName>
        <fullName evidence="1">SET domain-containing protein</fullName>
    </recommendedName>
</protein>
<dbReference type="GO" id="GO:0005634">
    <property type="term" value="C:nucleus"/>
    <property type="evidence" value="ECO:0007669"/>
    <property type="project" value="TreeGrafter"/>
</dbReference>
<dbReference type="Proteomes" id="UP000193218">
    <property type="component" value="Unassembled WGS sequence"/>
</dbReference>
<dbReference type="FunCoup" id="A0A1Y1UPQ4">
    <property type="interactions" value="155"/>
</dbReference>
<proteinExistence type="predicted"/>
<gene>
    <name evidence="2" type="ORF">BD324DRAFT_679024</name>
</gene>
<dbReference type="InterPro" id="IPR001214">
    <property type="entry name" value="SET_dom"/>
</dbReference>
<evidence type="ECO:0000259" key="1">
    <source>
        <dbReference type="PROSITE" id="PS50280"/>
    </source>
</evidence>
<accession>A0A1Y1UPQ4</accession>
<dbReference type="STRING" id="4999.A0A1Y1UPQ4"/>
<reference evidence="2 3" key="1">
    <citation type="submission" date="2017-03" db="EMBL/GenBank/DDBJ databases">
        <title>Widespread Adenine N6-methylation of Active Genes in Fungi.</title>
        <authorList>
            <consortium name="DOE Joint Genome Institute"/>
            <person name="Mondo S.J."/>
            <person name="Dannebaum R.O."/>
            <person name="Kuo R.C."/>
            <person name="Louie K.B."/>
            <person name="Bewick A.J."/>
            <person name="Labutti K."/>
            <person name="Haridas S."/>
            <person name="Kuo A."/>
            <person name="Salamov A."/>
            <person name="Ahrendt S.R."/>
            <person name="Lau R."/>
            <person name="Bowen B.P."/>
            <person name="Lipzen A."/>
            <person name="Sullivan W."/>
            <person name="Andreopoulos W.B."/>
            <person name="Clum A."/>
            <person name="Lindquist E."/>
            <person name="Daum C."/>
            <person name="Northen T.R."/>
            <person name="Ramamoorthy G."/>
            <person name="Schmitz R.J."/>
            <person name="Gryganskyi A."/>
            <person name="Culley D."/>
            <person name="Magnuson J."/>
            <person name="James T.Y."/>
            <person name="O'Malley M.A."/>
            <person name="Stajich J.E."/>
            <person name="Spatafora J.W."/>
            <person name="Visel A."/>
            <person name="Grigoriev I.V."/>
        </authorList>
    </citation>
    <scope>NUCLEOTIDE SEQUENCE [LARGE SCALE GENOMIC DNA]</scope>
    <source>
        <strain evidence="2 3">NRRL Y-17943</strain>
    </source>
</reference>
<dbReference type="OrthoDB" id="441812at2759"/>
<sequence>MSDALAGLKSIRDYGSDGEEDRLESDGLVEIPKSSHGLFTTEPPPSPDTLWHWLRAQGIEVSDHVKVKESETSGWGLLATDDLAEFHVLCRIPKTAILSLRTTSLKLPTSTPTYDPRSTHSVWFLALALLHEFRLGRESRFYEYIQSLPRDTLRLPICWDVKELCGRDGQVALEILRGSDVDRSLRRQRIRGKGLTDLESFYELYAKLLPPTASHPARSPFIDYIHCFCLVSSRAFVIDVYHTLALCPFADLLNHSESSHTSLSSDDFVCGTCGSLRTCSHDRFNTSGRPYRLDHLSGNAIRRLHEEVDTVDLLVEVPMVHLGEEIFNSYGPSLSSSQLLTEWGYLDAERHGLIHFDLEDIGGSPQLHGICLSVLAYLAEPDASEHCGSEYIRFPSLDPPGLMGVHRQSGKITQAMWSQVYMSVSPADAVKVDPTSICKESLLSRSLSVWGDQEGIKEHQQTTSVTCKMAIRRVIGILNARLQGMSRSEKMSPVGPLSRMARKYVEGEERELKLAVEKWKSLPASWTE</sequence>
<dbReference type="EMBL" id="NBSH01000002">
    <property type="protein sequence ID" value="ORX39952.1"/>
    <property type="molecule type" value="Genomic_DNA"/>
</dbReference>